<evidence type="ECO:0000313" key="2">
    <source>
        <dbReference type="Proteomes" id="UP000198816"/>
    </source>
</evidence>
<evidence type="ECO:0000313" key="1">
    <source>
        <dbReference type="EMBL" id="SDX63978.1"/>
    </source>
</evidence>
<dbReference type="RefSeq" id="WP_093038365.1">
    <property type="nucleotide sequence ID" value="NZ_FNNZ01000046.1"/>
</dbReference>
<protein>
    <submittedName>
        <fullName evidence="1">Uncharacterized protein</fullName>
    </submittedName>
</protein>
<gene>
    <name evidence="1" type="ORF">SAMN05421783_14610</name>
</gene>
<name>A0A1H3DCV3_THIRO</name>
<organism evidence="1 2">
    <name type="scientific">Thiocapsa roseopersicina</name>
    <dbReference type="NCBI Taxonomy" id="1058"/>
    <lineage>
        <taxon>Bacteria</taxon>
        <taxon>Pseudomonadati</taxon>
        <taxon>Pseudomonadota</taxon>
        <taxon>Gammaproteobacteria</taxon>
        <taxon>Chromatiales</taxon>
        <taxon>Chromatiaceae</taxon>
        <taxon>Thiocapsa</taxon>
    </lineage>
</organism>
<keyword evidence="2" id="KW-1185">Reference proteome</keyword>
<accession>A0A1H3DCV3</accession>
<dbReference type="EMBL" id="FNNZ01000046">
    <property type="protein sequence ID" value="SDX63978.1"/>
    <property type="molecule type" value="Genomic_DNA"/>
</dbReference>
<dbReference type="AlphaFoldDB" id="A0A1H3DCV3"/>
<sequence>MAEPTCDGCLYWIEGRCSDGGRWFDFSKRRHAGKLRLPESPACAHYQARRLPPFFFDGGIDPEDKPDVERATADSMPFLPSQAEAIQALLAKAGTRTAASEAALHRAWRVIRDAACLTQFRLRSEYSNSPPKPYQLMTELARTTKRGVLSGDPNPILLSALAYGALRIGLTDAAPTDHAFLRSLSADDLRRVVEAARSDDATNILRMSESSLTDARMYLLRIVVKQFNALSGRRGTPFARDAFGRVHGDLIDLCLVALAPIEPGFNRESLARDLKAIRREPKGR</sequence>
<reference evidence="2" key="1">
    <citation type="submission" date="2016-10" db="EMBL/GenBank/DDBJ databases">
        <authorList>
            <person name="Varghese N."/>
            <person name="Submissions S."/>
        </authorList>
    </citation>
    <scope>NUCLEOTIDE SEQUENCE [LARGE SCALE GENOMIC DNA]</scope>
    <source>
        <strain evidence="2">DSM 217</strain>
    </source>
</reference>
<dbReference type="STRING" id="1058.SAMN05421783_14610"/>
<proteinExistence type="predicted"/>
<dbReference type="Proteomes" id="UP000198816">
    <property type="component" value="Unassembled WGS sequence"/>
</dbReference>